<dbReference type="STRING" id="1503.CLPU_6c01330"/>
<dbReference type="Pfam" id="PF01042">
    <property type="entry name" value="Ribonuc_L-PSP"/>
    <property type="match status" value="1"/>
</dbReference>
<dbReference type="Gene3D" id="3.30.1330.40">
    <property type="entry name" value="RutC-like"/>
    <property type="match status" value="1"/>
</dbReference>
<sequence length="314" mass="35834">MKLSGENIYVQLAKESDTDSLLELEVKNKDFFQLFTDLRKESFYTYQGQLERIRNEIESSKADRSYLFLIYLKNSEQVIGEVTLSEVVRGNLQSCWIGYFLDKDHNGKGYMTEAVKLVVEYAFRELDLHRIEAGVMPHNIGSTKVLLKAGFHKEGIAKKNVKINGHWEDHQTLAIIKDESVDREHKKVQRKNPKTVASPMGSYTHLTTVPKGADLLVLSGQVGTDIHGNLPSDMNEQINNTLQNILRILNSESVSVDNIIKTNIWATEEIDWDYFNKVWEEFHGSTPPAMTMSYVPSLAVPSLKVEIEVWAAKW</sequence>
<dbReference type="GO" id="GO:0005737">
    <property type="term" value="C:cytoplasm"/>
    <property type="evidence" value="ECO:0007669"/>
    <property type="project" value="TreeGrafter"/>
</dbReference>
<evidence type="ECO:0000313" key="7">
    <source>
        <dbReference type="Proteomes" id="UP000037267"/>
    </source>
</evidence>
<keyword evidence="1 6" id="KW-0808">Transferase</keyword>
<gene>
    <name evidence="6" type="ORF">CLPU_6c01330</name>
</gene>
<feature type="region of interest" description="Disordered" evidence="4">
    <location>
        <begin position="184"/>
        <end position="203"/>
    </location>
</feature>
<dbReference type="SUPFAM" id="SSF55298">
    <property type="entry name" value="YjgF-like"/>
    <property type="match status" value="1"/>
</dbReference>
<dbReference type="SUPFAM" id="SSF55729">
    <property type="entry name" value="Acyl-CoA N-acyltransferases (Nat)"/>
    <property type="match status" value="1"/>
</dbReference>
<evidence type="ECO:0000256" key="1">
    <source>
        <dbReference type="ARBA" id="ARBA00022679"/>
    </source>
</evidence>
<dbReference type="InterPro" id="IPR006175">
    <property type="entry name" value="YjgF/YER057c/UK114"/>
</dbReference>
<name>A0A0L0WB17_GOTPU</name>
<dbReference type="PANTHER" id="PTHR43792">
    <property type="entry name" value="GNAT FAMILY, PUTATIVE (AFU_ORTHOLOGUE AFUA_3G00765)-RELATED-RELATED"/>
    <property type="match status" value="1"/>
</dbReference>
<dbReference type="PROSITE" id="PS51186">
    <property type="entry name" value="GNAT"/>
    <property type="match status" value="1"/>
</dbReference>
<dbReference type="Gene3D" id="3.40.630.30">
    <property type="match status" value="1"/>
</dbReference>
<keyword evidence="2" id="KW-0012">Acyltransferase</keyword>
<dbReference type="Proteomes" id="UP000037267">
    <property type="component" value="Unassembled WGS sequence"/>
</dbReference>
<dbReference type="CDD" id="cd00448">
    <property type="entry name" value="YjgF_YER057c_UK114_family"/>
    <property type="match status" value="1"/>
</dbReference>
<evidence type="ECO:0000256" key="3">
    <source>
        <dbReference type="ARBA" id="ARBA00038502"/>
    </source>
</evidence>
<proteinExistence type="inferred from homology"/>
<dbReference type="GO" id="GO:0008999">
    <property type="term" value="F:protein-N-terminal-alanine acetyltransferase activity"/>
    <property type="evidence" value="ECO:0007669"/>
    <property type="project" value="TreeGrafter"/>
</dbReference>
<dbReference type="EMBL" id="LGSS01000006">
    <property type="protein sequence ID" value="KNF08647.1"/>
    <property type="molecule type" value="Genomic_DNA"/>
</dbReference>
<comment type="caution">
    <text evidence="6">The sequence shown here is derived from an EMBL/GenBank/DDBJ whole genome shotgun (WGS) entry which is preliminary data.</text>
</comment>
<feature type="domain" description="N-acetyltransferase" evidence="5">
    <location>
        <begin position="22"/>
        <end position="174"/>
    </location>
</feature>
<protein>
    <submittedName>
        <fullName evidence="6">Acetyltransferase</fullName>
    </submittedName>
</protein>
<dbReference type="InterPro" id="IPR016181">
    <property type="entry name" value="Acyl_CoA_acyltransferase"/>
</dbReference>
<dbReference type="PANTHER" id="PTHR43792:SF8">
    <property type="entry name" value="[RIBOSOMAL PROTEIN US5]-ALANINE N-ACETYLTRANSFERASE"/>
    <property type="match status" value="1"/>
</dbReference>
<reference evidence="7" key="1">
    <citation type="submission" date="2015-07" db="EMBL/GenBank/DDBJ databases">
        <title>Draft genome sequence of the purine-degrading Gottschalkia purinilyticum DSM 1384 (formerly Clostridium purinilyticum).</title>
        <authorList>
            <person name="Poehlein A."/>
            <person name="Schiel-Bengelsdorf B."/>
            <person name="Bengelsdorf F.R."/>
            <person name="Daniel R."/>
            <person name="Duerre P."/>
        </authorList>
    </citation>
    <scope>NUCLEOTIDE SEQUENCE [LARGE SCALE GENOMIC DNA]</scope>
    <source>
        <strain evidence="7">DSM 1384</strain>
    </source>
</reference>
<evidence type="ECO:0000259" key="5">
    <source>
        <dbReference type="PROSITE" id="PS51186"/>
    </source>
</evidence>
<keyword evidence="7" id="KW-1185">Reference proteome</keyword>
<dbReference type="InterPro" id="IPR035959">
    <property type="entry name" value="RutC-like_sf"/>
</dbReference>
<dbReference type="AlphaFoldDB" id="A0A0L0WB17"/>
<dbReference type="InterPro" id="IPR051531">
    <property type="entry name" value="N-acetyltransferase"/>
</dbReference>
<organism evidence="6 7">
    <name type="scientific">Gottschalkia purinilytica</name>
    <name type="common">Clostridium purinilyticum</name>
    <dbReference type="NCBI Taxonomy" id="1503"/>
    <lineage>
        <taxon>Bacteria</taxon>
        <taxon>Bacillati</taxon>
        <taxon>Bacillota</taxon>
        <taxon>Tissierellia</taxon>
        <taxon>Tissierellales</taxon>
        <taxon>Gottschalkiaceae</taxon>
        <taxon>Gottschalkia</taxon>
    </lineage>
</organism>
<evidence type="ECO:0000313" key="6">
    <source>
        <dbReference type="EMBL" id="KNF08647.1"/>
    </source>
</evidence>
<dbReference type="OrthoDB" id="9795206at2"/>
<comment type="similarity">
    <text evidence="3">Belongs to the acetyltransferase family. RimJ subfamily.</text>
</comment>
<dbReference type="Pfam" id="PF13302">
    <property type="entry name" value="Acetyltransf_3"/>
    <property type="match status" value="1"/>
</dbReference>
<dbReference type="PATRIC" id="fig|1503.3.peg.2932"/>
<accession>A0A0L0WB17</accession>
<evidence type="ECO:0000256" key="4">
    <source>
        <dbReference type="SAM" id="MobiDB-lite"/>
    </source>
</evidence>
<dbReference type="RefSeq" id="WP_050355162.1">
    <property type="nucleotide sequence ID" value="NZ_LGSS01000006.1"/>
</dbReference>
<dbReference type="InterPro" id="IPR000182">
    <property type="entry name" value="GNAT_dom"/>
</dbReference>
<evidence type="ECO:0000256" key="2">
    <source>
        <dbReference type="ARBA" id="ARBA00023315"/>
    </source>
</evidence>